<evidence type="ECO:0000313" key="3">
    <source>
        <dbReference type="EMBL" id="MBA2132254.1"/>
    </source>
</evidence>
<organism evidence="3 4">
    <name type="scientific">Capillibacterium thermochitinicola</name>
    <dbReference type="NCBI Taxonomy" id="2699427"/>
    <lineage>
        <taxon>Bacteria</taxon>
        <taxon>Bacillati</taxon>
        <taxon>Bacillota</taxon>
        <taxon>Capillibacterium</taxon>
    </lineage>
</organism>
<gene>
    <name evidence="3" type="ORF">G5B42_01640</name>
</gene>
<accession>A0A8J6I0W0</accession>
<dbReference type="PANTHER" id="PTHR42981">
    <property type="entry name" value="PYRUVATE DEHYDROGENASE [UBIQUINONE]"/>
    <property type="match status" value="1"/>
</dbReference>
<evidence type="ECO:0000313" key="4">
    <source>
        <dbReference type="Proteomes" id="UP000657177"/>
    </source>
</evidence>
<dbReference type="Proteomes" id="UP000657177">
    <property type="component" value="Unassembled WGS sequence"/>
</dbReference>
<dbReference type="InterPro" id="IPR012001">
    <property type="entry name" value="Thiamin_PyroP_enz_TPP-bd_dom"/>
</dbReference>
<feature type="domain" description="Thiamine pyrophosphate enzyme N-terminal TPP-binding" evidence="2">
    <location>
        <begin position="5"/>
        <end position="86"/>
    </location>
</feature>
<dbReference type="EMBL" id="JAAKDE010000003">
    <property type="protein sequence ID" value="MBA2132254.1"/>
    <property type="molecule type" value="Genomic_DNA"/>
</dbReference>
<dbReference type="SUPFAM" id="SSF52518">
    <property type="entry name" value="Thiamin diphosphate-binding fold (THDP-binding)"/>
    <property type="match status" value="1"/>
</dbReference>
<name>A0A8J6I0W0_9FIRM</name>
<dbReference type="Gene3D" id="3.40.50.970">
    <property type="match status" value="1"/>
</dbReference>
<dbReference type="GO" id="GO:0030976">
    <property type="term" value="F:thiamine pyrophosphate binding"/>
    <property type="evidence" value="ECO:0007669"/>
    <property type="project" value="InterPro"/>
</dbReference>
<dbReference type="PANTHER" id="PTHR42981:SF2">
    <property type="entry name" value="PYRUVATE DEHYDROGENASE [UBIQUINONE]"/>
    <property type="match status" value="1"/>
</dbReference>
<proteinExistence type="predicted"/>
<feature type="region of interest" description="Disordered" evidence="1">
    <location>
        <begin position="90"/>
        <end position="124"/>
    </location>
</feature>
<dbReference type="Pfam" id="PF02776">
    <property type="entry name" value="TPP_enzyme_N"/>
    <property type="match status" value="1"/>
</dbReference>
<sequence>MSTQTIAQWVAAQLAAWGVKAVYGVPGDAILPLLAAFEAHPGLQFYSVNHEATAAFMASAYAKYTGELGVCVATSGPGIANLLNGLPVVPPRHPAGPSARTLSQHQAPIQSGGDRRGLAPFEPG</sequence>
<dbReference type="RefSeq" id="WP_181338709.1">
    <property type="nucleotide sequence ID" value="NZ_JAAKDE010000003.1"/>
</dbReference>
<dbReference type="AlphaFoldDB" id="A0A8J6I0W0"/>
<evidence type="ECO:0000256" key="1">
    <source>
        <dbReference type="SAM" id="MobiDB-lite"/>
    </source>
</evidence>
<evidence type="ECO:0000259" key="2">
    <source>
        <dbReference type="Pfam" id="PF02776"/>
    </source>
</evidence>
<protein>
    <recommendedName>
        <fullName evidence="2">Thiamine pyrophosphate enzyme N-terminal TPP-binding domain-containing protein</fullName>
    </recommendedName>
</protein>
<keyword evidence="4" id="KW-1185">Reference proteome</keyword>
<reference evidence="3" key="1">
    <citation type="submission" date="2020-06" db="EMBL/GenBank/DDBJ databases">
        <title>Novel chitinolytic bacterium.</title>
        <authorList>
            <person name="Ungkulpasvich U."/>
            <person name="Kosugi A."/>
            <person name="Uke A."/>
        </authorList>
    </citation>
    <scope>NUCLEOTIDE SEQUENCE</scope>
    <source>
        <strain evidence="3">UUS1-1</strain>
    </source>
</reference>
<dbReference type="InterPro" id="IPR029061">
    <property type="entry name" value="THDP-binding"/>
</dbReference>
<dbReference type="InterPro" id="IPR047211">
    <property type="entry name" value="POXB-like"/>
</dbReference>
<feature type="compositionally biased region" description="Polar residues" evidence="1">
    <location>
        <begin position="100"/>
        <end position="109"/>
    </location>
</feature>
<comment type="caution">
    <text evidence="3">The sequence shown here is derived from an EMBL/GenBank/DDBJ whole genome shotgun (WGS) entry which is preliminary data.</text>
</comment>